<evidence type="ECO:0000313" key="2">
    <source>
        <dbReference type="EMBL" id="RKP19287.1"/>
    </source>
</evidence>
<evidence type="ECO:0000256" key="1">
    <source>
        <dbReference type="SAM" id="Coils"/>
    </source>
</evidence>
<feature type="non-terminal residue" evidence="2">
    <location>
        <position position="1"/>
    </location>
</feature>
<organism evidence="2 3">
    <name type="scientific">Rozella allomycis (strain CSF55)</name>
    <dbReference type="NCBI Taxonomy" id="988480"/>
    <lineage>
        <taxon>Eukaryota</taxon>
        <taxon>Fungi</taxon>
        <taxon>Fungi incertae sedis</taxon>
        <taxon>Cryptomycota</taxon>
        <taxon>Cryptomycota incertae sedis</taxon>
        <taxon>Rozella</taxon>
    </lineage>
</organism>
<dbReference type="Proteomes" id="UP000281549">
    <property type="component" value="Unassembled WGS sequence"/>
</dbReference>
<proteinExistence type="predicted"/>
<feature type="coiled-coil region" evidence="1">
    <location>
        <begin position="20"/>
        <end position="47"/>
    </location>
</feature>
<keyword evidence="1" id="KW-0175">Coiled coil</keyword>
<evidence type="ECO:0000313" key="3">
    <source>
        <dbReference type="Proteomes" id="UP000281549"/>
    </source>
</evidence>
<name>A0A4P9YI92_ROZAC</name>
<reference evidence="3" key="1">
    <citation type="journal article" date="2018" name="Nat. Microbiol.">
        <title>Leveraging single-cell genomics to expand the fungal tree of life.</title>
        <authorList>
            <person name="Ahrendt S.R."/>
            <person name="Quandt C.A."/>
            <person name="Ciobanu D."/>
            <person name="Clum A."/>
            <person name="Salamov A."/>
            <person name="Andreopoulos B."/>
            <person name="Cheng J.F."/>
            <person name="Woyke T."/>
            <person name="Pelin A."/>
            <person name="Henrissat B."/>
            <person name="Reynolds N.K."/>
            <person name="Benny G.L."/>
            <person name="Smith M.E."/>
            <person name="James T.Y."/>
            <person name="Grigoriev I.V."/>
        </authorList>
    </citation>
    <scope>NUCLEOTIDE SEQUENCE [LARGE SCALE GENOMIC DNA]</scope>
    <source>
        <strain evidence="3">CSF55</strain>
    </source>
</reference>
<dbReference type="EMBL" id="ML005254">
    <property type="protein sequence ID" value="RKP19287.1"/>
    <property type="molecule type" value="Genomic_DNA"/>
</dbReference>
<dbReference type="AlphaFoldDB" id="A0A4P9YI92"/>
<protein>
    <submittedName>
        <fullName evidence="2">Uncharacterized protein</fullName>
    </submittedName>
</protein>
<accession>A0A4P9YI92</accession>
<gene>
    <name evidence="2" type="ORF">ROZALSC1DRAFT_29099</name>
</gene>
<sequence length="94" mass="11816">RDFVKASKLIKIEFTHYLNYERQTRIAEELIKEIIKSEREVIIEKEKQVKGERERKREELNKFFKDQYDVFIEEKNLFEEEKRMEDKEKRQVEF</sequence>